<evidence type="ECO:0000313" key="2">
    <source>
        <dbReference type="Proteomes" id="UP000245683"/>
    </source>
</evidence>
<gene>
    <name evidence="1" type="ORF">DLJ46_14315</name>
</gene>
<organism evidence="1 2">
    <name type="scientific">Micromonospora globispora</name>
    <dbReference type="NCBI Taxonomy" id="1450148"/>
    <lineage>
        <taxon>Bacteria</taxon>
        <taxon>Bacillati</taxon>
        <taxon>Actinomycetota</taxon>
        <taxon>Actinomycetes</taxon>
        <taxon>Micromonosporales</taxon>
        <taxon>Micromonosporaceae</taxon>
        <taxon>Micromonospora</taxon>
    </lineage>
</organism>
<comment type="caution">
    <text evidence="1">The sequence shown here is derived from an EMBL/GenBank/DDBJ whole genome shotgun (WGS) entry which is preliminary data.</text>
</comment>
<dbReference type="AlphaFoldDB" id="A0A317K3E6"/>
<name>A0A317K3E6_9ACTN</name>
<evidence type="ECO:0000313" key="1">
    <source>
        <dbReference type="EMBL" id="PWU47587.1"/>
    </source>
</evidence>
<proteinExistence type="predicted"/>
<accession>A0A317K3E6</accession>
<sequence length="62" mass="6473">MQPHPGVLEVDPGATAAVVQIVAGQRVTVPEHRLDLSATAATVAASVALIRFWSRSAVIRLA</sequence>
<keyword evidence="2" id="KW-1185">Reference proteome</keyword>
<dbReference type="Proteomes" id="UP000245683">
    <property type="component" value="Unassembled WGS sequence"/>
</dbReference>
<reference evidence="2" key="1">
    <citation type="submission" date="2018-05" db="EMBL/GenBank/DDBJ databases">
        <title>Micromonospora globispora sp. nov. and Micromonospora rugosa sp. nov., isolated from marine sediment.</title>
        <authorList>
            <person name="Carro L."/>
            <person name="Aysel V."/>
            <person name="Cetin D."/>
            <person name="Igual J.M."/>
            <person name="Klenk H.-P."/>
            <person name="Trujillo M.E."/>
            <person name="Sahin N."/>
        </authorList>
    </citation>
    <scope>NUCLEOTIDE SEQUENCE [LARGE SCALE GENOMIC DNA]</scope>
    <source>
        <strain evidence="2">S2904</strain>
    </source>
</reference>
<dbReference type="EMBL" id="QGSV01000183">
    <property type="protein sequence ID" value="PWU47587.1"/>
    <property type="molecule type" value="Genomic_DNA"/>
</dbReference>
<protein>
    <submittedName>
        <fullName evidence="1">Uncharacterized protein</fullName>
    </submittedName>
</protein>